<protein>
    <submittedName>
        <fullName evidence="1">Uncharacterized protein</fullName>
    </submittedName>
</protein>
<dbReference type="Proteomes" id="UP000596742">
    <property type="component" value="Unassembled WGS sequence"/>
</dbReference>
<evidence type="ECO:0000313" key="2">
    <source>
        <dbReference type="Proteomes" id="UP000596742"/>
    </source>
</evidence>
<sequence length="181" mass="21531">MAVEQTHGQNVVDKLNEKIEWKFGISTRKEDEVEGSTVQINTRRSVGEKYFQISYITIFLAMKQQDEVSAAMKITTIEVTKKKKKKKVKKCCRVMNRTLKDKLNIEEKAMKDWKFDNTEYIVFLLAELYREGELDAFLTSPQWASMNLDVSKTRDKRNKEQKKKKGIWKRFQRFFTFSKEH</sequence>
<dbReference type="OrthoDB" id="10307372at2759"/>
<dbReference type="EMBL" id="UYJE01002372">
    <property type="protein sequence ID" value="VDI10208.1"/>
    <property type="molecule type" value="Genomic_DNA"/>
</dbReference>
<evidence type="ECO:0000313" key="1">
    <source>
        <dbReference type="EMBL" id="VDI10208.1"/>
    </source>
</evidence>
<organism evidence="1 2">
    <name type="scientific">Mytilus galloprovincialis</name>
    <name type="common">Mediterranean mussel</name>
    <dbReference type="NCBI Taxonomy" id="29158"/>
    <lineage>
        <taxon>Eukaryota</taxon>
        <taxon>Metazoa</taxon>
        <taxon>Spiralia</taxon>
        <taxon>Lophotrochozoa</taxon>
        <taxon>Mollusca</taxon>
        <taxon>Bivalvia</taxon>
        <taxon>Autobranchia</taxon>
        <taxon>Pteriomorphia</taxon>
        <taxon>Mytilida</taxon>
        <taxon>Mytiloidea</taxon>
        <taxon>Mytilidae</taxon>
        <taxon>Mytilinae</taxon>
        <taxon>Mytilus</taxon>
    </lineage>
</organism>
<comment type="caution">
    <text evidence="1">The sequence shown here is derived from an EMBL/GenBank/DDBJ whole genome shotgun (WGS) entry which is preliminary data.</text>
</comment>
<proteinExistence type="predicted"/>
<gene>
    <name evidence="1" type="ORF">MGAL_10B008075</name>
</gene>
<name>A0A8B6CUT8_MYTGA</name>
<dbReference type="AlphaFoldDB" id="A0A8B6CUT8"/>
<keyword evidence="2" id="KW-1185">Reference proteome</keyword>
<accession>A0A8B6CUT8</accession>
<reference evidence="1" key="1">
    <citation type="submission" date="2018-11" db="EMBL/GenBank/DDBJ databases">
        <authorList>
            <person name="Alioto T."/>
            <person name="Alioto T."/>
        </authorList>
    </citation>
    <scope>NUCLEOTIDE SEQUENCE</scope>
</reference>